<dbReference type="GO" id="GO:0016740">
    <property type="term" value="F:transferase activity"/>
    <property type="evidence" value="ECO:0007669"/>
    <property type="project" value="UniProtKB-UniRule"/>
</dbReference>
<dbReference type="PANTHER" id="PTHR30040">
    <property type="entry name" value="THIAMINE BIOSYNTHESIS LIPOPROTEIN APBE"/>
    <property type="match status" value="1"/>
</dbReference>
<evidence type="ECO:0000256" key="9">
    <source>
        <dbReference type="ARBA" id="ARBA00022842"/>
    </source>
</evidence>
<comment type="similarity">
    <text evidence="13">Belongs to the ApbE family.</text>
</comment>
<evidence type="ECO:0000256" key="12">
    <source>
        <dbReference type="ARBA" id="ARBA00048540"/>
    </source>
</evidence>
<dbReference type="OrthoDB" id="9778595at2"/>
<reference evidence="16 17" key="1">
    <citation type="submission" date="2016-12" db="EMBL/GenBank/DDBJ databases">
        <authorList>
            <person name="Song W.-J."/>
            <person name="Kurnit D.M."/>
        </authorList>
    </citation>
    <scope>NUCLEOTIDE SEQUENCE [LARGE SCALE GENOMIC DNA]</scope>
    <source>
        <strain evidence="16 17">DSM 11393</strain>
    </source>
</reference>
<feature type="signal peptide" evidence="15">
    <location>
        <begin position="1"/>
        <end position="32"/>
    </location>
</feature>
<keyword evidence="15" id="KW-0732">Signal</keyword>
<sequence>MNYKSLTRRNFLKQATTLGASLFVLSPAQLLADSLTKNHISQETRLLMGTIVNITAKSQSKIQAETAIGLAFNEIERLIDIFNRHSSSSVIGTLNAQGKIKDIPVELSEVLTNAQKITLSSNEMFNPTIEPLLRYYETHKTNSAKLNVSSSEIKELRELADLNSVKINASGISFAKQGMGITLDGIAKGYITDMAAKVLEKNQVHDYMINAGGDIKVSGTNIDSQSWNIGIANPYQKGQSVETIRLNQGAIASSGGSENFFDSSKQNNHLINPYTGKSPNIASVSVVAPNTMLADALATTIALLPTSSAIKLINQTPNTACLILENSGERFTSATWNQLA</sequence>
<evidence type="ECO:0000256" key="11">
    <source>
        <dbReference type="ARBA" id="ARBA00031306"/>
    </source>
</evidence>
<evidence type="ECO:0000313" key="16">
    <source>
        <dbReference type="EMBL" id="SHN56890.1"/>
    </source>
</evidence>
<dbReference type="Proteomes" id="UP000186469">
    <property type="component" value="Unassembled WGS sequence"/>
</dbReference>
<keyword evidence="8 13" id="KW-0274">FAD</keyword>
<comment type="subunit">
    <text evidence="2">Heterodimer of a large and a small subunit.</text>
</comment>
<dbReference type="NCBIfam" id="TIGR01409">
    <property type="entry name" value="TAT_signal_seq"/>
    <property type="match status" value="1"/>
</dbReference>
<evidence type="ECO:0000256" key="14">
    <source>
        <dbReference type="PIRSR" id="PIRSR006268-2"/>
    </source>
</evidence>
<dbReference type="GO" id="GO:0046872">
    <property type="term" value="F:metal ion binding"/>
    <property type="evidence" value="ECO:0007669"/>
    <property type="project" value="UniProtKB-UniRule"/>
</dbReference>
<feature type="binding site" evidence="14">
    <location>
        <position position="299"/>
    </location>
    <ligand>
        <name>Mg(2+)</name>
        <dbReference type="ChEBI" id="CHEBI:18420"/>
    </ligand>
</feature>
<keyword evidence="7 13" id="KW-0479">Metal-binding</keyword>
<evidence type="ECO:0000256" key="6">
    <source>
        <dbReference type="ARBA" id="ARBA00022679"/>
    </source>
</evidence>
<evidence type="ECO:0000256" key="8">
    <source>
        <dbReference type="ARBA" id="ARBA00022827"/>
    </source>
</evidence>
<keyword evidence="5 13" id="KW-0285">Flavoprotein</keyword>
<comment type="subcellular location">
    <subcellularLocation>
        <location evidence="1">Periplasm</location>
    </subcellularLocation>
</comment>
<gene>
    <name evidence="16" type="ORF">SAMN02745728_00848</name>
</gene>
<feature type="chain" id="PRO_5039929909" description="FAD:protein FMN transferase" evidence="15">
    <location>
        <begin position="33"/>
        <end position="340"/>
    </location>
</feature>
<name>A0A1M7SEJ5_9BACT</name>
<dbReference type="SUPFAM" id="SSF143631">
    <property type="entry name" value="ApbE-like"/>
    <property type="match status" value="1"/>
</dbReference>
<evidence type="ECO:0000256" key="7">
    <source>
        <dbReference type="ARBA" id="ARBA00022723"/>
    </source>
</evidence>
<evidence type="ECO:0000256" key="15">
    <source>
        <dbReference type="SAM" id="SignalP"/>
    </source>
</evidence>
<dbReference type="Gene3D" id="3.10.520.10">
    <property type="entry name" value="ApbE-like domains"/>
    <property type="match status" value="1"/>
</dbReference>
<dbReference type="EMBL" id="FRDI01000003">
    <property type="protein sequence ID" value="SHN56890.1"/>
    <property type="molecule type" value="Genomic_DNA"/>
</dbReference>
<keyword evidence="9 13" id="KW-0460">Magnesium</keyword>
<dbReference type="InterPro" id="IPR019546">
    <property type="entry name" value="TAT_signal_bac_arc"/>
</dbReference>
<dbReference type="InterPro" id="IPR024932">
    <property type="entry name" value="ApbE"/>
</dbReference>
<keyword evidence="10" id="KW-0408">Iron</keyword>
<dbReference type="STRING" id="1121455.SAMN02745728_00848"/>
<feature type="binding site" evidence="14">
    <location>
        <position position="185"/>
    </location>
    <ligand>
        <name>Mg(2+)</name>
        <dbReference type="ChEBI" id="CHEBI:18420"/>
    </ligand>
</feature>
<dbReference type="Pfam" id="PF02424">
    <property type="entry name" value="ApbE"/>
    <property type="match status" value="1"/>
</dbReference>
<keyword evidence="17" id="KW-1185">Reference proteome</keyword>
<evidence type="ECO:0000256" key="3">
    <source>
        <dbReference type="ARBA" id="ARBA00011955"/>
    </source>
</evidence>
<evidence type="ECO:0000256" key="5">
    <source>
        <dbReference type="ARBA" id="ARBA00022630"/>
    </source>
</evidence>
<keyword evidence="10" id="KW-0411">Iron-sulfur</keyword>
<keyword evidence="16" id="KW-0449">Lipoprotein</keyword>
<comment type="catalytic activity">
    <reaction evidence="12 13">
        <text>L-threonyl-[protein] + FAD = FMN-L-threonyl-[protein] + AMP + H(+)</text>
        <dbReference type="Rhea" id="RHEA:36847"/>
        <dbReference type="Rhea" id="RHEA-COMP:11060"/>
        <dbReference type="Rhea" id="RHEA-COMP:11061"/>
        <dbReference type="ChEBI" id="CHEBI:15378"/>
        <dbReference type="ChEBI" id="CHEBI:30013"/>
        <dbReference type="ChEBI" id="CHEBI:57692"/>
        <dbReference type="ChEBI" id="CHEBI:74257"/>
        <dbReference type="ChEBI" id="CHEBI:456215"/>
        <dbReference type="EC" id="2.7.1.180"/>
    </reaction>
</comment>
<protein>
    <recommendedName>
        <fullName evidence="4 13">FAD:protein FMN transferase</fullName>
        <ecNumber evidence="3 13">2.7.1.180</ecNumber>
    </recommendedName>
    <alternativeName>
        <fullName evidence="11 13">Flavin transferase</fullName>
    </alternativeName>
</protein>
<evidence type="ECO:0000256" key="13">
    <source>
        <dbReference type="PIRNR" id="PIRNR006268"/>
    </source>
</evidence>
<dbReference type="GO" id="GO:0042597">
    <property type="term" value="C:periplasmic space"/>
    <property type="evidence" value="ECO:0007669"/>
    <property type="project" value="UniProtKB-SubCell"/>
</dbReference>
<dbReference type="PROSITE" id="PS51318">
    <property type="entry name" value="TAT"/>
    <property type="match status" value="1"/>
</dbReference>
<proteinExistence type="inferred from homology"/>
<evidence type="ECO:0000256" key="4">
    <source>
        <dbReference type="ARBA" id="ARBA00016337"/>
    </source>
</evidence>
<evidence type="ECO:0000256" key="2">
    <source>
        <dbReference type="ARBA" id="ARBA00011771"/>
    </source>
</evidence>
<accession>A0A1M7SEJ5</accession>
<evidence type="ECO:0000313" key="17">
    <source>
        <dbReference type="Proteomes" id="UP000186469"/>
    </source>
</evidence>
<evidence type="ECO:0000256" key="10">
    <source>
        <dbReference type="ARBA" id="ARBA00023014"/>
    </source>
</evidence>
<dbReference type="AlphaFoldDB" id="A0A1M7SEJ5"/>
<dbReference type="PANTHER" id="PTHR30040:SF2">
    <property type="entry name" value="FAD:PROTEIN FMN TRANSFERASE"/>
    <property type="match status" value="1"/>
</dbReference>
<dbReference type="InterPro" id="IPR003374">
    <property type="entry name" value="ApbE-like_sf"/>
</dbReference>
<dbReference type="RefSeq" id="WP_072696535.1">
    <property type="nucleotide sequence ID" value="NZ_FRDI01000003.1"/>
</dbReference>
<evidence type="ECO:0000256" key="1">
    <source>
        <dbReference type="ARBA" id="ARBA00004418"/>
    </source>
</evidence>
<dbReference type="GO" id="GO:0051536">
    <property type="term" value="F:iron-sulfur cluster binding"/>
    <property type="evidence" value="ECO:0007669"/>
    <property type="project" value="UniProtKB-KW"/>
</dbReference>
<dbReference type="EC" id="2.7.1.180" evidence="3 13"/>
<dbReference type="PIRSF" id="PIRSF006268">
    <property type="entry name" value="ApbE"/>
    <property type="match status" value="1"/>
</dbReference>
<comment type="cofactor">
    <cofactor evidence="14">
        <name>Mg(2+)</name>
        <dbReference type="ChEBI" id="CHEBI:18420"/>
    </cofactor>
    <cofactor evidence="14">
        <name>Mn(2+)</name>
        <dbReference type="ChEBI" id="CHEBI:29035"/>
    </cofactor>
    <text evidence="14">Magnesium. Can also use manganese.</text>
</comment>
<feature type="binding site" evidence="14">
    <location>
        <position position="295"/>
    </location>
    <ligand>
        <name>Mg(2+)</name>
        <dbReference type="ChEBI" id="CHEBI:18420"/>
    </ligand>
</feature>
<organism evidence="16 17">
    <name type="scientific">Desulfovibrio litoralis DSM 11393</name>
    <dbReference type="NCBI Taxonomy" id="1121455"/>
    <lineage>
        <taxon>Bacteria</taxon>
        <taxon>Pseudomonadati</taxon>
        <taxon>Thermodesulfobacteriota</taxon>
        <taxon>Desulfovibrionia</taxon>
        <taxon>Desulfovibrionales</taxon>
        <taxon>Desulfovibrionaceae</taxon>
        <taxon>Desulfovibrio</taxon>
    </lineage>
</organism>
<keyword evidence="6 13" id="KW-0808">Transferase</keyword>
<dbReference type="InterPro" id="IPR006311">
    <property type="entry name" value="TAT_signal"/>
</dbReference>